<protein>
    <submittedName>
        <fullName evidence="1">Transcriptional regulator</fullName>
    </submittedName>
</protein>
<proteinExistence type="predicted"/>
<accession>A0A773SCI8</accession>
<comment type="caution">
    <text evidence="1">The sequence shown here is derived from an EMBL/GenBank/DDBJ whole genome shotgun (WGS) entry which is preliminary data.</text>
</comment>
<organism evidence="1 3">
    <name type="scientific">Escherichia coli</name>
    <dbReference type="NCBI Taxonomy" id="562"/>
    <lineage>
        <taxon>Bacteria</taxon>
        <taxon>Pseudomonadati</taxon>
        <taxon>Pseudomonadota</taxon>
        <taxon>Gammaproteobacteria</taxon>
        <taxon>Enterobacterales</taxon>
        <taxon>Enterobacteriaceae</taxon>
        <taxon>Escherichia</taxon>
    </lineage>
</organism>
<gene>
    <name evidence="2" type="ORF">CIG67_00320</name>
    <name evidence="1" type="ORF">CIG67_07540</name>
</gene>
<dbReference type="EMBL" id="NPIM01000014">
    <property type="protein sequence ID" value="RVE16819.1"/>
    <property type="molecule type" value="Genomic_DNA"/>
</dbReference>
<evidence type="ECO:0000313" key="3">
    <source>
        <dbReference type="Proteomes" id="UP000288459"/>
    </source>
</evidence>
<reference evidence="1 3" key="1">
    <citation type="submission" date="2017-08" db="EMBL/GenBank/DDBJ databases">
        <title>Sequencing of Escherichia coli CCPM 6219.</title>
        <authorList>
            <person name="Liu S.-L."/>
            <person name="Zhou Y.-J."/>
            <person name="Zhao M.-F."/>
        </authorList>
    </citation>
    <scope>NUCLEOTIDE SEQUENCE [LARGE SCALE GENOMIC DNA]</scope>
    <source>
        <strain evidence="1 3">CCPM 6219</strain>
    </source>
</reference>
<evidence type="ECO:0000313" key="1">
    <source>
        <dbReference type="EMBL" id="RVE14668.1"/>
    </source>
</evidence>
<evidence type="ECO:0000313" key="2">
    <source>
        <dbReference type="EMBL" id="RVE16819.1"/>
    </source>
</evidence>
<name>A0A773SCI8_ECOLX</name>
<dbReference type="Proteomes" id="UP000288459">
    <property type="component" value="Unassembled WGS sequence"/>
</dbReference>
<dbReference type="EMBL" id="NPIM01000107">
    <property type="protein sequence ID" value="RVE14668.1"/>
    <property type="molecule type" value="Genomic_DNA"/>
</dbReference>
<feature type="non-terminal residue" evidence="1">
    <location>
        <position position="1"/>
    </location>
</feature>
<sequence>QPLQETFRRNDSLCRLVEDPGFIQSLPHFRFIQQSLLTFVPADSPPE</sequence>
<dbReference type="AlphaFoldDB" id="A0A773SCI8"/>